<dbReference type="Gene3D" id="2.30.29.30">
    <property type="entry name" value="Pleckstrin-homology domain (PH domain)/Phosphotyrosine-binding domain (PTB)"/>
    <property type="match status" value="1"/>
</dbReference>
<feature type="compositionally biased region" description="Low complexity" evidence="10">
    <location>
        <begin position="3133"/>
        <end position="3144"/>
    </location>
</feature>
<feature type="compositionally biased region" description="Polar residues" evidence="10">
    <location>
        <begin position="3213"/>
        <end position="3228"/>
    </location>
</feature>
<dbReference type="FunFam" id="1.20.58.530:FF:000005">
    <property type="entry name" value="unconventional myosin-IXa isoform X1"/>
    <property type="match status" value="1"/>
</dbReference>
<proteinExistence type="inferred from homology"/>
<keyword evidence="4 9" id="KW-0547">Nucleotide-binding</keyword>
<evidence type="ECO:0000256" key="9">
    <source>
        <dbReference type="PROSITE-ProRule" id="PRU00782"/>
    </source>
</evidence>
<dbReference type="InterPro" id="IPR000857">
    <property type="entry name" value="MyTH4_dom"/>
</dbReference>
<feature type="compositionally biased region" description="Basic and acidic residues" evidence="10">
    <location>
        <begin position="3190"/>
        <end position="3200"/>
    </location>
</feature>
<dbReference type="GO" id="GO:0016459">
    <property type="term" value="C:myosin complex"/>
    <property type="evidence" value="ECO:0007669"/>
    <property type="project" value="UniProtKB-KW"/>
</dbReference>
<dbReference type="Pfam" id="PF00784">
    <property type="entry name" value="MyTH4"/>
    <property type="match status" value="2"/>
</dbReference>
<dbReference type="OrthoDB" id="8182952at2759"/>
<feature type="compositionally biased region" description="Basic and acidic residues" evidence="10">
    <location>
        <begin position="2559"/>
        <end position="2571"/>
    </location>
</feature>
<feature type="compositionally biased region" description="Polar residues" evidence="10">
    <location>
        <begin position="2572"/>
        <end position="2583"/>
    </location>
</feature>
<dbReference type="Pfam" id="PF00063">
    <property type="entry name" value="Myosin_head"/>
    <property type="match status" value="1"/>
</dbReference>
<organism evidence="14 15">
    <name type="scientific">Chrysodeixis includens</name>
    <name type="common">Soybean looper</name>
    <name type="synonym">Pseudoplusia includens</name>
    <dbReference type="NCBI Taxonomy" id="689277"/>
    <lineage>
        <taxon>Eukaryota</taxon>
        <taxon>Metazoa</taxon>
        <taxon>Ecdysozoa</taxon>
        <taxon>Arthropoda</taxon>
        <taxon>Hexapoda</taxon>
        <taxon>Insecta</taxon>
        <taxon>Pterygota</taxon>
        <taxon>Neoptera</taxon>
        <taxon>Endopterygota</taxon>
        <taxon>Lepidoptera</taxon>
        <taxon>Glossata</taxon>
        <taxon>Ditrysia</taxon>
        <taxon>Noctuoidea</taxon>
        <taxon>Noctuidae</taxon>
        <taxon>Plusiinae</taxon>
        <taxon>Chrysodeixis</taxon>
    </lineage>
</organism>
<dbReference type="PROSITE" id="PS50057">
    <property type="entry name" value="FERM_3"/>
    <property type="match status" value="1"/>
</dbReference>
<feature type="region of interest" description="Actin-binding" evidence="9">
    <location>
        <begin position="622"/>
        <end position="644"/>
    </location>
</feature>
<feature type="compositionally biased region" description="Basic and acidic residues" evidence="10">
    <location>
        <begin position="2497"/>
        <end position="2508"/>
    </location>
</feature>
<dbReference type="SMART" id="SM00139">
    <property type="entry name" value="MyTH4"/>
    <property type="match status" value="2"/>
</dbReference>
<dbReference type="PANTHER" id="PTHR22692">
    <property type="entry name" value="MYOSIN VII, XV"/>
    <property type="match status" value="1"/>
</dbReference>
<evidence type="ECO:0000256" key="2">
    <source>
        <dbReference type="ARBA" id="ARBA00008314"/>
    </source>
</evidence>
<keyword evidence="6" id="KW-0175">Coiled coil</keyword>
<evidence type="ECO:0000313" key="14">
    <source>
        <dbReference type="EMBL" id="CAH0579463.1"/>
    </source>
</evidence>
<dbReference type="Pfam" id="PF26570">
    <property type="entry name" value="MYO15"/>
    <property type="match status" value="1"/>
</dbReference>
<dbReference type="InterPro" id="IPR036057">
    <property type="entry name" value="MYSc_Myo15"/>
</dbReference>
<evidence type="ECO:0000256" key="10">
    <source>
        <dbReference type="SAM" id="MobiDB-lite"/>
    </source>
</evidence>
<dbReference type="GO" id="GO:0005737">
    <property type="term" value="C:cytoplasm"/>
    <property type="evidence" value="ECO:0007669"/>
    <property type="project" value="UniProtKB-SubCell"/>
</dbReference>
<dbReference type="SUPFAM" id="SSF52540">
    <property type="entry name" value="P-loop containing nucleoside triphosphate hydrolases"/>
    <property type="match status" value="1"/>
</dbReference>
<dbReference type="InterPro" id="IPR059004">
    <property type="entry name" value="MYO15"/>
</dbReference>
<keyword evidence="7 9" id="KW-0518">Myosin</keyword>
<dbReference type="PROSITE" id="PS51456">
    <property type="entry name" value="MYOSIN_MOTOR"/>
    <property type="match status" value="1"/>
</dbReference>
<dbReference type="CDD" id="cd01387">
    <property type="entry name" value="MYSc_Myo15"/>
    <property type="match status" value="1"/>
</dbReference>
<dbReference type="GO" id="GO:0005524">
    <property type="term" value="F:ATP binding"/>
    <property type="evidence" value="ECO:0007669"/>
    <property type="project" value="UniProtKB-UniRule"/>
</dbReference>
<dbReference type="InterPro" id="IPR036961">
    <property type="entry name" value="Kinesin_motor_dom_sf"/>
</dbReference>
<keyword evidence="9" id="KW-0009">Actin-binding</keyword>
<feature type="compositionally biased region" description="Basic and acidic residues" evidence="10">
    <location>
        <begin position="2683"/>
        <end position="2756"/>
    </location>
</feature>
<dbReference type="SMART" id="SM00015">
    <property type="entry name" value="IQ"/>
    <property type="match status" value="3"/>
</dbReference>
<dbReference type="Pfam" id="PF00612">
    <property type="entry name" value="IQ"/>
    <property type="match status" value="2"/>
</dbReference>
<feature type="compositionally biased region" description="Basic and acidic residues" evidence="10">
    <location>
        <begin position="3229"/>
        <end position="3291"/>
    </location>
</feature>
<dbReference type="GO" id="GO:0003779">
    <property type="term" value="F:actin binding"/>
    <property type="evidence" value="ECO:0007669"/>
    <property type="project" value="UniProtKB-KW"/>
</dbReference>
<dbReference type="PROSITE" id="PS51016">
    <property type="entry name" value="MYTH4"/>
    <property type="match status" value="2"/>
</dbReference>
<comment type="similarity">
    <text evidence="2 9">Belongs to the TRAFAC class myosin-kinesin ATPase superfamily. Myosin family.</text>
</comment>
<dbReference type="PROSITE" id="PS50096">
    <property type="entry name" value="IQ"/>
    <property type="match status" value="3"/>
</dbReference>
<dbReference type="Gene3D" id="1.20.58.530">
    <property type="match status" value="1"/>
</dbReference>
<feature type="compositionally biased region" description="Pro residues" evidence="10">
    <location>
        <begin position="2421"/>
        <end position="2433"/>
    </location>
</feature>
<evidence type="ECO:0000256" key="4">
    <source>
        <dbReference type="ARBA" id="ARBA00022741"/>
    </source>
</evidence>
<dbReference type="Proteomes" id="UP001154114">
    <property type="component" value="Chromosome 10"/>
</dbReference>
<keyword evidence="5 9" id="KW-0067">ATP-binding</keyword>
<feature type="compositionally biased region" description="Basic and acidic residues" evidence="10">
    <location>
        <begin position="2824"/>
        <end position="2866"/>
    </location>
</feature>
<evidence type="ECO:0000313" key="15">
    <source>
        <dbReference type="Proteomes" id="UP001154114"/>
    </source>
</evidence>
<feature type="compositionally biased region" description="Basic and acidic residues" evidence="10">
    <location>
        <begin position="2590"/>
        <end position="2600"/>
    </location>
</feature>
<dbReference type="InterPro" id="IPR051567">
    <property type="entry name" value="Unconventional_Myosin_ATPase"/>
</dbReference>
<feature type="region of interest" description="Disordered" evidence="10">
    <location>
        <begin position="3212"/>
        <end position="3336"/>
    </location>
</feature>
<feature type="domain" description="FERM" evidence="11">
    <location>
        <begin position="3544"/>
        <end position="3853"/>
    </location>
</feature>
<feature type="compositionally biased region" description="Basic and acidic residues" evidence="10">
    <location>
        <begin position="3153"/>
        <end position="3174"/>
    </location>
</feature>
<feature type="compositionally biased region" description="Basic and acidic residues" evidence="10">
    <location>
        <begin position="2655"/>
        <end position="2675"/>
    </location>
</feature>
<feature type="domain" description="MyTH4" evidence="12">
    <location>
        <begin position="920"/>
        <end position="1072"/>
    </location>
</feature>
<dbReference type="EMBL" id="LR824013">
    <property type="protein sequence ID" value="CAH0579463.1"/>
    <property type="molecule type" value="Genomic_DNA"/>
</dbReference>
<keyword evidence="3" id="KW-0963">Cytoplasm</keyword>
<keyword evidence="15" id="KW-1185">Reference proteome</keyword>
<keyword evidence="8 9" id="KW-0505">Motor protein</keyword>
<dbReference type="GO" id="GO:0003774">
    <property type="term" value="F:cytoskeletal motor activity"/>
    <property type="evidence" value="ECO:0007669"/>
    <property type="project" value="UniProtKB-UniRule"/>
</dbReference>
<evidence type="ECO:0000256" key="6">
    <source>
        <dbReference type="ARBA" id="ARBA00023054"/>
    </source>
</evidence>
<dbReference type="Gene3D" id="1.20.5.190">
    <property type="match status" value="1"/>
</dbReference>
<evidence type="ECO:0000256" key="1">
    <source>
        <dbReference type="ARBA" id="ARBA00004496"/>
    </source>
</evidence>
<evidence type="ECO:0000259" key="13">
    <source>
        <dbReference type="PROSITE" id="PS51456"/>
    </source>
</evidence>
<feature type="region of interest" description="Disordered" evidence="10">
    <location>
        <begin position="3059"/>
        <end position="3092"/>
    </location>
</feature>
<dbReference type="InterPro" id="IPR000299">
    <property type="entry name" value="FERM_domain"/>
</dbReference>
<evidence type="ECO:0000256" key="8">
    <source>
        <dbReference type="ARBA" id="ARBA00023175"/>
    </source>
</evidence>
<dbReference type="InterPro" id="IPR038185">
    <property type="entry name" value="MyTH4_dom_sf"/>
</dbReference>
<protein>
    <recommendedName>
        <fullName evidence="16">Unconventional myosin-XV</fullName>
    </recommendedName>
</protein>
<sequence>MRVRFAPTPRSSPESLKSFASGDSGNSTWSTCRPQTFALQMGNGEDEGDPVWPREELGATGVDDMTRLHDLHEAALLWNLKLRYEQGLIYTYAGSILVAVNPYRPVDALYGLQTARRYHAAEALGDLPPHLFAIAAAARAALPQPQAILISGESGAGKTESTKLAVQFLAAVAPAPPGRAPVSEQILEAAPLLEAFGNARTPKNHNSSRFGKLLELYFKDGSLAGARVAHYLLEKSRIVTQSPGERNYHVFYELLAGLDEEQRRSRGLLTAEHYFYLNQGGDSGGAGAGADWSALCGAMQVLGIGDAEREDIIRVLAAVLHLGNVYFHRRQLRHGQEGVQLGGGAEVRWAAHLLKVPAEAMARALTTRVTAARAERMRSPLPIDQALDARDAFAKALYSSLFSWLVLRINSIVHRAGLHDAHRISLLDIFGFEDLEENSFEQLCINYANETLQHYFNKHIFKLEQQEYQKERLEWSNLTWNDNSPVIQLLSKKPVGILHLLDDESNFPRASDASFLEKCHYNHALNELYSRPRLGASEFGIKHYAGQVWYNVDGFLDKNRDALRGDVLELLCSSEVPLVAEMSTQLRAQHDANKTLPRGANGRFVTMKPRTPTVAARFSDSLHQLLESMSRCNPWFVRCVKPNTDKSPMKFDMPCVLAQLRYTGMLDTIKIRQTGYPIRIPFQNFVDRYRYLLKSTPSRSTPYREICNSILAEMPPTGAAGADYQLGAARVFIREALHRALERARADKLRAAATKLQAHFRGYLARKHYATLRYSAVKLQSWWRGATARRRYVRVRRGVLRAQALVRGRQARKRLALLKEQHRRRAEAQQLAAKRRAAEQKAVQKAKADSLQVLEVPAELAFILTKLDDWQPPHTERNLAKVAGDVYAEEERIQLPRDLQQFAFSKFSSVYFADGGHLSPKKHPITRPFLAKAAVRDQDFNDAVATFKLILRWCDETAAGNEARQKVLADYIASRGLSSRGLRDEVLVQICNQASGDSASERVWQLMAHCLAAFQPGPPLHKYLLRFVWERAPASWRSQLVRLLQAGGAGAARTAGQARRVPPTLLEWRAAKADAKAALPLRLYDVSRECGSQLVRLLQAGGAGAARTAGQARRVPPTLLEWRAAKADAKAALPLRLYDVSRECGSQLVRLLQAGGAGAARTAGQARRVPPTLLEWRAAKADAKAALPLRLYDVSRECGSQLVRLLQAGGAGAARTAGQARRVPPTLLEWRAAKADAKAALPLRLYDVSRECGSQLVRLLQAGGAGAARTAGQARRVPPTLLEWRAAKADAKAALPLRLYDVSRECGSQLVRLLQAGGAGAARTAGQARRVPPTLLEWRAAKADAKAALPLRLYDVSRECGSQLVRLLQAGGAGAARTAGQARRVPPTLLEWRAAKADAKAALPLRLYDVSRECGSQLVRLLQAGGAGAARTAGQARRVPPTLLEWRAAKADAKAALPLRLYDVSRECGSQLVRLLQAGGAGAARTAGQARRVPPTLLEWRAAKADAKAALPLRLYDVSRECGSQLVRLLQAGGAGAARTAGQARRVPPTLLEWRAAKADAKAALPLRLYDVSRECGSQLVRLLQAGGAGAARTAGQARRVPPTLLEWRAAKADAKAALPLRLYDVSRECGSQLVRLLQAGGAGAARTAGQARRVPPTLLEWRAAKADAKAALPLRLYDVSRECGSQLVRLLQAGGAGAARTAGQARRVPPTLLEWRAAKADAKAALPLRLYDGKSAGSVGRSWCGCCRRAARARLARPARRAACRPRCSSGAPPKLTPRPRYHCASMTVSQPGVWVAAGAAAAGGRRGRARTAGQARRVPPTLLEWRAAKADAKAALPLRLYDDSVHHVSVDSWTSCERAASAALSAAGIAHNATGWSLTMEHNGQLTEWAGCEYVLDAVGEVETWAALPSGRASPLRAGGAAGAGGVLDVPTLRTPPARHPPPAPPPRASSVDTEKNSRPQIPPPEPPKSRSPSIPRMLQDSIIDEDGSEYNWHIEKREESHTMTKHSNEYSRKTSHDVLSRESALNERYFEQTSDKVRSRSLDNLLGDNPVPPPNKLSDLGLSQSRLNDRYHSVERLVGAPSVTSSKGQIEMEYGTGSRAVPSRYIKSQYAGKRAPAGSQSSRAYIEKSSEFGGVRSSAMSDTSEAPSLASHVRRVRVPSQASDVDQFLDDLFSPVLDPNIDEMSDARSLAASIKGGRNYSDFIDSVLNCEYNEEIDTLSNANEVQQLIKGGGKEDKEKGRTSRKQSSVDSVDDYITNLFDPIFMNDSLKRLTDGEGLSGAIKGGGATPRAASANTSTLSFGAMQLPPTMPSTPEALAAALGLHLPPPGTVDINAYHQNLQRAFLQSAMAQNLQIQQQLLAQNQALQTLLAGQVVEPSESEPTSPVRASTVVHAQVHSPPRNAVKIRRESNESMSAGAPPPPPPPMPPPLHSTDPSEIKGFIDPYGRAKTVRIGKWRWPPPKDAVGQDLSQDFTKFKLRQIQRRHTPQAQSNGMEHEPPRGRSKSETTPGIEWEEFEVDGPVVSPSREPPNQRTARRSFEIGAQRPSPGSVGKLKLSSEMRQRLERVTANHSVRSTSSAAETPRTINKLEDTRKLMLERQLGGGARWDAPPPPLPPAPPGPAPPPPMSPPTPPEGPAPPPPAPDASSTFAQLRRDRDTFGVHQNREADDRHAFLANWNSRRREDSEPPRDDLATRFLTADRRHSENRVREDWGDESDVRSYDERGQGRDEWDSESGHDTTGRRDRDNYSGREASEIYEVHTTRTERRKEENGIDDVYESKRSQFYDDFERFDGRKNSRDMLVGKMRDSPRSDIIFPPDSNDTSKKTERATFKTHMAQKERDRKLEAERRQSVSTHVTDRTEHIERDVPAPAALLPSDRSFLTYSRVPWKLRVRKEVFTPLETYNDPAILDLLYAQIVHDINSNLPSLRISASERRAGAAFLRSQNGAPVRAATKRQAVEMARNWPFYFARLFTARVPPGENAVLAVSHNAVTIGVKGPAGLTIRRSLSLSGLRASSSAPHSLQLSSSREPPLTLHVPLAHHAHALIAEYALQYSQSPSTSTRDDSDSGVRRLRAQSLGSRARARTMQRPRLSLAMRDNWRHLQRLYGLDLDCDDCSPPRRAPSLDSLINSSEGAASSADASAPEDSDSGADTRADPDPPRRKAHANPERITKKCPQSFSSSSSGHMETIHEETTEPKVSVKEILARFENLTENTQVQPKATTNGVTKERVTERETRETRESRDTRDIRETREIREARDSRDSRDSREIRELRETRDSREETDHVERRAHTTSPVPRERERERERDRDRDRERERELRDERRDQTTPQHDGRHPLLQFAVDHFRQSPELEILKADSSLKSKAKRNEWTWKAQTDVVKWQATPLRAPLLRLPAALAPPALECFTCVRAYCGDLQPNERQMHQDLTEVKCVYTVLMHCHSVPELRDEVYCQLMKQTTSNRSPSGESCQRAWRLMSILAAYFTCSDTLRPFLVEYLSAAAADRRRPCQGTASVCLANLRKTLRCGGRKNVPSVEEVTAVSAGRSARRQLYRLPGGAERVVNTRCATVVQDIVNELCELIGVTSEAERAEFSLYCIVAGDALTMPLAGDEYVLDVTTELQRAHHPFYLIFCRSVWHHPLRPDAPPLYTEVLFNQVAPDYLEGLLLVLPGGGAPGAGVVRDVAAVGALLHRAAGLAEPAAARDLRFLLPKPLLALREPRASKWASWLAAEWPAARALSPPAAKARVLQVLSRWPLFGSSFFAVRRVSGGSEWREHVLALNRRGVHLLHPATHETDTHWPYAELISTRKVRSEDGTLFLDVKCGSLLQQRVTRLQAEQAHEVARLVRQYIALQRDQRHDTAADVCISRPKCGLIKSAMYLQHFKQARRKRATDHDHRQLSRASATFVTVSEASDSHWCSEAATFYNPLSAAQSYDGFRHGKFARAIVNTQTT</sequence>
<evidence type="ECO:0000259" key="11">
    <source>
        <dbReference type="PROSITE" id="PS50057"/>
    </source>
</evidence>
<evidence type="ECO:0000256" key="5">
    <source>
        <dbReference type="ARBA" id="ARBA00022840"/>
    </source>
</evidence>
<accession>A0A9P0BJX8</accession>
<dbReference type="InterPro" id="IPR001609">
    <property type="entry name" value="Myosin_head_motor_dom-like"/>
</dbReference>
<feature type="compositionally biased region" description="Basic and acidic residues" evidence="10">
    <location>
        <begin position="3298"/>
        <end position="3335"/>
    </location>
</feature>
<feature type="binding site" evidence="9">
    <location>
        <begin position="152"/>
        <end position="159"/>
    </location>
    <ligand>
        <name>ATP</name>
        <dbReference type="ChEBI" id="CHEBI:30616"/>
    </ligand>
</feature>
<dbReference type="SMART" id="SM00242">
    <property type="entry name" value="MYSc"/>
    <property type="match status" value="1"/>
</dbReference>
<feature type="region of interest" description="Disordered" evidence="10">
    <location>
        <begin position="3124"/>
        <end position="3200"/>
    </location>
</feature>
<feature type="region of interest" description="Disordered" evidence="10">
    <location>
        <begin position="1"/>
        <end position="29"/>
    </location>
</feature>
<dbReference type="Gene3D" id="1.10.10.820">
    <property type="match status" value="1"/>
</dbReference>
<feature type="domain" description="Myosin motor" evidence="13">
    <location>
        <begin position="60"/>
        <end position="746"/>
    </location>
</feature>
<feature type="region of interest" description="Disordered" evidence="10">
    <location>
        <begin position="1999"/>
        <end position="2022"/>
    </location>
</feature>
<feature type="region of interest" description="Disordered" evidence="10">
    <location>
        <begin position="1917"/>
        <end position="1978"/>
    </location>
</feature>
<name>A0A9P0BJX8_CHRIL</name>
<dbReference type="PANTHER" id="PTHR22692:SF26">
    <property type="entry name" value="SH3 DOMAIN-CONTAINING PROTEIN"/>
    <property type="match status" value="1"/>
</dbReference>
<comment type="subcellular location">
    <subcellularLocation>
        <location evidence="1">Cytoplasm</location>
    </subcellularLocation>
</comment>
<feature type="compositionally biased region" description="Basic residues" evidence="10">
    <location>
        <begin position="2479"/>
        <end position="2489"/>
    </location>
</feature>
<feature type="region of interest" description="Disordered" evidence="10">
    <location>
        <begin position="2477"/>
        <end position="2756"/>
    </location>
</feature>
<feature type="region of interest" description="Disordered" evidence="10">
    <location>
        <begin position="2380"/>
        <end position="2440"/>
    </location>
</feature>
<evidence type="ECO:0000256" key="7">
    <source>
        <dbReference type="ARBA" id="ARBA00023123"/>
    </source>
</evidence>
<gene>
    <name evidence="14" type="ORF">CINC_LOCUS1224</name>
</gene>
<dbReference type="InterPro" id="IPR041795">
    <property type="entry name" value="MyoXV_FERM_C"/>
</dbReference>
<dbReference type="PRINTS" id="PR00193">
    <property type="entry name" value="MYOSINHEAVY"/>
</dbReference>
<feature type="compositionally biased region" description="Pro residues" evidence="10">
    <location>
        <begin position="1940"/>
        <end position="1950"/>
    </location>
</feature>
<dbReference type="CDD" id="cd23767">
    <property type="entry name" value="IQCD"/>
    <property type="match status" value="1"/>
</dbReference>
<evidence type="ECO:0008006" key="16">
    <source>
        <dbReference type="Google" id="ProtNLM"/>
    </source>
</evidence>
<dbReference type="Gene3D" id="6.20.240.20">
    <property type="match status" value="1"/>
</dbReference>
<dbReference type="SUPFAM" id="SSF50729">
    <property type="entry name" value="PH domain-like"/>
    <property type="match status" value="1"/>
</dbReference>
<dbReference type="CDD" id="cd13201">
    <property type="entry name" value="FERM_C_MyoXV"/>
    <property type="match status" value="1"/>
</dbReference>
<feature type="region of interest" description="Disordered" evidence="10">
    <location>
        <begin position="2811"/>
        <end position="2866"/>
    </location>
</feature>
<dbReference type="Gene3D" id="3.40.850.10">
    <property type="entry name" value="Kinesin motor domain"/>
    <property type="match status" value="1"/>
</dbReference>
<evidence type="ECO:0000259" key="12">
    <source>
        <dbReference type="PROSITE" id="PS51016"/>
    </source>
</evidence>
<dbReference type="InterPro" id="IPR011993">
    <property type="entry name" value="PH-like_dom_sf"/>
</dbReference>
<dbReference type="InterPro" id="IPR000048">
    <property type="entry name" value="IQ_motif_EF-hand-BS"/>
</dbReference>
<dbReference type="Gene3D" id="1.25.40.530">
    <property type="entry name" value="MyTH4 domain"/>
    <property type="match status" value="2"/>
</dbReference>
<evidence type="ECO:0000256" key="3">
    <source>
        <dbReference type="ARBA" id="ARBA00022490"/>
    </source>
</evidence>
<reference evidence="14" key="1">
    <citation type="submission" date="2021-12" db="EMBL/GenBank/DDBJ databases">
        <authorList>
            <person name="King R."/>
        </authorList>
    </citation>
    <scope>NUCLEOTIDE SEQUENCE</scope>
</reference>
<dbReference type="InterPro" id="IPR027417">
    <property type="entry name" value="P-loop_NTPase"/>
</dbReference>
<feature type="domain" description="MyTH4" evidence="12">
    <location>
        <begin position="3380"/>
        <end position="3539"/>
    </location>
</feature>
<dbReference type="Gene3D" id="1.20.120.720">
    <property type="entry name" value="Myosin VI head, motor domain, U50 subdomain"/>
    <property type="match status" value="1"/>
</dbReference>
<feature type="compositionally biased region" description="Pro residues" evidence="10">
    <location>
        <begin position="2612"/>
        <end position="2646"/>
    </location>
</feature>